<keyword evidence="1" id="KW-0732">Signal</keyword>
<dbReference type="AlphaFoldDB" id="A0A6B3NZR2"/>
<dbReference type="Proteomes" id="UP000482634">
    <property type="component" value="Unassembled WGS sequence"/>
</dbReference>
<dbReference type="Pfam" id="PF20148">
    <property type="entry name" value="DUF6531"/>
    <property type="match status" value="1"/>
</dbReference>
<proteinExistence type="predicted"/>
<feature type="signal peptide" evidence="1">
    <location>
        <begin position="1"/>
        <end position="28"/>
    </location>
</feature>
<protein>
    <recommendedName>
        <fullName evidence="2">DUF6531 domain-containing protein</fullName>
    </recommendedName>
</protein>
<evidence type="ECO:0000259" key="2">
    <source>
        <dbReference type="Pfam" id="PF20148"/>
    </source>
</evidence>
<feature type="domain" description="DUF6531" evidence="2">
    <location>
        <begin position="51"/>
        <end position="115"/>
    </location>
</feature>
<feature type="chain" id="PRO_5025436880" description="DUF6531 domain-containing protein" evidence="1">
    <location>
        <begin position="29"/>
        <end position="336"/>
    </location>
</feature>
<name>A0A6B3NZR2_9PSED</name>
<reference evidence="3 4" key="1">
    <citation type="submission" date="2020-02" db="EMBL/GenBank/DDBJ databases">
        <title>Broccoli isolated Pseudomonas sp.</title>
        <authorList>
            <person name="Fujikawa T."/>
            <person name="Sawada H."/>
        </authorList>
    </citation>
    <scope>NUCLEOTIDE SEQUENCE [LARGE SCALE GENOMIC DNA]</scope>
    <source>
        <strain evidence="3 4">MAFF212427</strain>
    </source>
</reference>
<sequence>MKTRQTRHLLASLATAFTCSFNSTSTCALESPFEQIVSQPKDTFGYQNVESVDPASGSLLIKHIDVNLPGPNGMNITLLRTYNTGALSAGLGSTYRKSFSWTALGPGWTLRAAPRIVHGNLFKSTNRTPSTAPKQIYDKSQMAGALCVGTAVSTLSPAGIFLQLPDGTQHQVFSSGGHKGRTKNNWQVSCINNQVTAHSPDGILYDFGNWSTDRNGGTESTNDIIESSFGMPIDAPVKPTITYIDAKKATDLFGNWIAYDYTPRSTSTTPLPLPSTIYAPRGIAEPDSRYEQARLLTRITSSDRRTVTLAYNSKSFRLESITDTTGNLWKYTYLTA</sequence>
<evidence type="ECO:0000313" key="4">
    <source>
        <dbReference type="Proteomes" id="UP000482634"/>
    </source>
</evidence>
<dbReference type="EMBL" id="JAAHBU010000549">
    <property type="protein sequence ID" value="NER66661.1"/>
    <property type="molecule type" value="Genomic_DNA"/>
</dbReference>
<evidence type="ECO:0000313" key="3">
    <source>
        <dbReference type="EMBL" id="NER66661.1"/>
    </source>
</evidence>
<organism evidence="3 4">
    <name type="scientific">Pseudomonas brassicae</name>
    <dbReference type="NCBI Taxonomy" id="2708063"/>
    <lineage>
        <taxon>Bacteria</taxon>
        <taxon>Pseudomonadati</taxon>
        <taxon>Pseudomonadota</taxon>
        <taxon>Gammaproteobacteria</taxon>
        <taxon>Pseudomonadales</taxon>
        <taxon>Pseudomonadaceae</taxon>
        <taxon>Pseudomonas</taxon>
    </lineage>
</organism>
<evidence type="ECO:0000256" key="1">
    <source>
        <dbReference type="SAM" id="SignalP"/>
    </source>
</evidence>
<keyword evidence="4" id="KW-1185">Reference proteome</keyword>
<dbReference type="RefSeq" id="WP_163951096.1">
    <property type="nucleotide sequence ID" value="NZ_JAAHBU010000549.1"/>
</dbReference>
<gene>
    <name evidence="3" type="ORF">G3436_25895</name>
</gene>
<comment type="caution">
    <text evidence="3">The sequence shown here is derived from an EMBL/GenBank/DDBJ whole genome shotgun (WGS) entry which is preliminary data.</text>
</comment>
<accession>A0A6B3NZR2</accession>
<dbReference type="InterPro" id="IPR045351">
    <property type="entry name" value="DUF6531"/>
</dbReference>
<feature type="non-terminal residue" evidence="3">
    <location>
        <position position="336"/>
    </location>
</feature>